<evidence type="ECO:0000256" key="1">
    <source>
        <dbReference type="ARBA" id="ARBA00006484"/>
    </source>
</evidence>
<dbReference type="InterPro" id="IPR036291">
    <property type="entry name" value="NAD(P)-bd_dom_sf"/>
</dbReference>
<dbReference type="PANTHER" id="PTHR43008">
    <property type="entry name" value="BENZIL REDUCTASE"/>
    <property type="match status" value="1"/>
</dbReference>
<feature type="region of interest" description="Disordered" evidence="3">
    <location>
        <begin position="121"/>
        <end position="157"/>
    </location>
</feature>
<dbReference type="PANTHER" id="PTHR43008:SF4">
    <property type="entry name" value="CHAIN DEHYDROGENASE, PUTATIVE (AFU_ORTHOLOGUE AFUA_4G08710)-RELATED"/>
    <property type="match status" value="1"/>
</dbReference>
<reference evidence="4 5" key="1">
    <citation type="submission" date="2017-04" db="EMBL/GenBank/DDBJ databases">
        <title>Draft genome sequence of Marssonina coronaria NL1: causal agent of apple blotch.</title>
        <authorList>
            <person name="Cheng Q."/>
        </authorList>
    </citation>
    <scope>NUCLEOTIDE SEQUENCE [LARGE SCALE GENOMIC DNA]</scope>
    <source>
        <strain evidence="4 5">NL1</strain>
    </source>
</reference>
<dbReference type="EMBL" id="MZNU01000230">
    <property type="protein sequence ID" value="OWP02488.1"/>
    <property type="molecule type" value="Genomic_DNA"/>
</dbReference>
<organism evidence="4 5">
    <name type="scientific">Diplocarpon coronariae</name>
    <dbReference type="NCBI Taxonomy" id="2795749"/>
    <lineage>
        <taxon>Eukaryota</taxon>
        <taxon>Fungi</taxon>
        <taxon>Dikarya</taxon>
        <taxon>Ascomycota</taxon>
        <taxon>Pezizomycotina</taxon>
        <taxon>Leotiomycetes</taxon>
        <taxon>Helotiales</taxon>
        <taxon>Drepanopezizaceae</taxon>
        <taxon>Diplocarpon</taxon>
    </lineage>
</organism>
<dbReference type="Pfam" id="PF00106">
    <property type="entry name" value="adh_short"/>
    <property type="match status" value="1"/>
</dbReference>
<protein>
    <submittedName>
        <fullName evidence="4">Uncharacterized protein</fullName>
    </submittedName>
</protein>
<comment type="caution">
    <text evidence="4">The sequence shown here is derived from an EMBL/GenBank/DDBJ whole genome shotgun (WGS) entry which is preliminary data.</text>
</comment>
<evidence type="ECO:0000313" key="5">
    <source>
        <dbReference type="Proteomes" id="UP000242519"/>
    </source>
</evidence>
<evidence type="ECO:0000256" key="3">
    <source>
        <dbReference type="SAM" id="MobiDB-lite"/>
    </source>
</evidence>
<dbReference type="GO" id="GO:0050664">
    <property type="term" value="F:oxidoreductase activity, acting on NAD(P)H, oxygen as acceptor"/>
    <property type="evidence" value="ECO:0007669"/>
    <property type="project" value="TreeGrafter"/>
</dbReference>
<dbReference type="InParanoid" id="A0A218Z3D7"/>
<dbReference type="AlphaFoldDB" id="A0A218Z3D7"/>
<feature type="compositionally biased region" description="Basic and acidic residues" evidence="3">
    <location>
        <begin position="143"/>
        <end position="157"/>
    </location>
</feature>
<accession>A0A218Z3D7</accession>
<dbReference type="SUPFAM" id="SSF51735">
    <property type="entry name" value="NAD(P)-binding Rossmann-fold domains"/>
    <property type="match status" value="1"/>
</dbReference>
<dbReference type="GO" id="GO:0016616">
    <property type="term" value="F:oxidoreductase activity, acting on the CH-OH group of donors, NAD or NADP as acceptor"/>
    <property type="evidence" value="ECO:0007669"/>
    <property type="project" value="UniProtKB-ARBA"/>
</dbReference>
<dbReference type="Gene3D" id="3.40.50.720">
    <property type="entry name" value="NAD(P)-binding Rossmann-like Domain"/>
    <property type="match status" value="1"/>
</dbReference>
<dbReference type="OrthoDB" id="1669814at2759"/>
<sequence>MDASDIEDIEISKIPVAKIPQNSEPSAPGNRFTGVASAPSQCLIPLRSQGRRKNRYNVVRPDIPNELDLSNFAVSCDALNSTILNPPKTKYELFFTISTPRSSLNPQSPAGNLKSCTFNPHSAYKTPPHRAALPGEKQSSGRRGGERRMLVPDHLSRRAGEELETSLSYRRIGMRNIDQMSAITEEIANTHQRIDGLIAAAGIQQEALALEYTSRDSDLMMSINITGCFTTAQAAARLTMKHGNGGSIVMIASISETIANRRLICPAYNASRAADIQLARNLASEWGQHGIRVNTISPGYILTAMVEVLDAKHLE</sequence>
<dbReference type="InterPro" id="IPR002347">
    <property type="entry name" value="SDR_fam"/>
</dbReference>
<dbReference type="PRINTS" id="PR00081">
    <property type="entry name" value="GDHRDH"/>
</dbReference>
<keyword evidence="2" id="KW-0560">Oxidoreductase</keyword>
<keyword evidence="5" id="KW-1185">Reference proteome</keyword>
<dbReference type="Proteomes" id="UP000242519">
    <property type="component" value="Unassembled WGS sequence"/>
</dbReference>
<name>A0A218Z3D7_9HELO</name>
<comment type="similarity">
    <text evidence="1">Belongs to the short-chain dehydrogenases/reductases (SDR) family.</text>
</comment>
<proteinExistence type="inferred from homology"/>
<dbReference type="STRING" id="503106.A0A218Z3D7"/>
<evidence type="ECO:0000313" key="4">
    <source>
        <dbReference type="EMBL" id="OWP02488.1"/>
    </source>
</evidence>
<evidence type="ECO:0000256" key="2">
    <source>
        <dbReference type="ARBA" id="ARBA00023002"/>
    </source>
</evidence>
<gene>
    <name evidence="4" type="ORF">B2J93_64</name>
</gene>